<gene>
    <name evidence="1" type="ORF">1876</name>
</gene>
<dbReference type="Proteomes" id="UP000045545">
    <property type="component" value="Unassembled WGS sequence"/>
</dbReference>
<dbReference type="AlphaFoldDB" id="A0A0E4GB53"/>
<accession>A0A0E4GB53</accession>
<protein>
    <submittedName>
        <fullName evidence="1">Uncharacterized</fullName>
    </submittedName>
</protein>
<sequence>MQKNPRRIMIVLLIIGLMMIGGCKYDYKQLFKKNEPPEPKLLKVEIYFTSTQHIPAYVKGLGIEKDGQVYVGGSSLNYIYNAQGEIIGSFNYARVDYIKIIE</sequence>
<keyword evidence="2" id="KW-1185">Reference proteome</keyword>
<organism evidence="1 2">
    <name type="scientific">Syntrophomonas zehnderi OL-4</name>
    <dbReference type="NCBI Taxonomy" id="690567"/>
    <lineage>
        <taxon>Bacteria</taxon>
        <taxon>Bacillati</taxon>
        <taxon>Bacillota</taxon>
        <taxon>Clostridia</taxon>
        <taxon>Eubacteriales</taxon>
        <taxon>Syntrophomonadaceae</taxon>
        <taxon>Syntrophomonas</taxon>
    </lineage>
</organism>
<dbReference type="EMBL" id="CGIH01000029">
    <property type="protein sequence ID" value="CFX78336.1"/>
    <property type="molecule type" value="Genomic_DNA"/>
</dbReference>
<proteinExistence type="predicted"/>
<dbReference type="STRING" id="690567.1876"/>
<evidence type="ECO:0000313" key="1">
    <source>
        <dbReference type="EMBL" id="CFX78336.1"/>
    </source>
</evidence>
<name>A0A0E4GB53_9FIRM</name>
<dbReference type="PROSITE" id="PS51257">
    <property type="entry name" value="PROKAR_LIPOPROTEIN"/>
    <property type="match status" value="1"/>
</dbReference>
<evidence type="ECO:0000313" key="2">
    <source>
        <dbReference type="Proteomes" id="UP000045545"/>
    </source>
</evidence>
<reference evidence="1 2" key="1">
    <citation type="submission" date="2015-03" db="EMBL/GenBank/DDBJ databases">
        <authorList>
            <person name="Murphy D."/>
        </authorList>
    </citation>
    <scope>NUCLEOTIDE SEQUENCE [LARGE SCALE GENOMIC DNA]</scope>
    <source>
        <strain evidence="1 2">OL-4</strain>
    </source>
</reference>